<dbReference type="InterPro" id="IPR044974">
    <property type="entry name" value="Disease_R_plants"/>
</dbReference>
<dbReference type="Pfam" id="PF23598">
    <property type="entry name" value="LRR_14"/>
    <property type="match status" value="1"/>
</dbReference>
<keyword evidence="6" id="KW-1185">Reference proteome</keyword>
<dbReference type="InterPro" id="IPR032675">
    <property type="entry name" value="LRR_dom_sf"/>
</dbReference>
<evidence type="ECO:0000259" key="4">
    <source>
        <dbReference type="Pfam" id="PF23598"/>
    </source>
</evidence>
<evidence type="ECO:0000256" key="3">
    <source>
        <dbReference type="SAM" id="Coils"/>
    </source>
</evidence>
<evidence type="ECO:0000313" key="5">
    <source>
        <dbReference type="EnsemblPlants" id="ONIVA05G14450.1"/>
    </source>
</evidence>
<feature type="domain" description="Disease resistance R13L4/SHOC-2-like LRR" evidence="4">
    <location>
        <begin position="463"/>
        <end position="670"/>
    </location>
</feature>
<proteinExistence type="predicted"/>
<keyword evidence="2" id="KW-0611">Plant defense</keyword>
<dbReference type="EnsemblPlants" id="ONIVA05G14450.1">
    <property type="protein sequence ID" value="ONIVA05G14450.1"/>
    <property type="gene ID" value="ONIVA05G14450"/>
</dbReference>
<dbReference type="Proteomes" id="UP000006591">
    <property type="component" value="Chromosome 5"/>
</dbReference>
<dbReference type="OMA" id="EMILHEA"/>
<dbReference type="InterPro" id="IPR055414">
    <property type="entry name" value="LRR_R13L4/SHOC2-like"/>
</dbReference>
<evidence type="ECO:0000313" key="6">
    <source>
        <dbReference type="Proteomes" id="UP000006591"/>
    </source>
</evidence>
<dbReference type="PANTHER" id="PTHR23155:SF950">
    <property type="entry name" value="OS05G0585200 PROTEIN"/>
    <property type="match status" value="1"/>
</dbReference>
<dbReference type="AlphaFoldDB" id="A0A0E0HDH7"/>
<evidence type="ECO:0000256" key="1">
    <source>
        <dbReference type="ARBA" id="ARBA00022737"/>
    </source>
</evidence>
<evidence type="ECO:0000256" key="2">
    <source>
        <dbReference type="ARBA" id="ARBA00022821"/>
    </source>
</evidence>
<dbReference type="GO" id="GO:0098542">
    <property type="term" value="P:defense response to other organism"/>
    <property type="evidence" value="ECO:0007669"/>
    <property type="project" value="TreeGrafter"/>
</dbReference>
<dbReference type="SUPFAM" id="SSF52058">
    <property type="entry name" value="L domain-like"/>
    <property type="match status" value="1"/>
</dbReference>
<reference evidence="5" key="2">
    <citation type="submission" date="2018-04" db="EMBL/GenBank/DDBJ databases">
        <title>OnivRS2 (Oryza nivara Reference Sequence Version 2).</title>
        <authorList>
            <person name="Zhang J."/>
            <person name="Kudrna D."/>
            <person name="Lee S."/>
            <person name="Talag J."/>
            <person name="Rajasekar S."/>
            <person name="Welchert J."/>
            <person name="Hsing Y.-I."/>
            <person name="Wing R.A."/>
        </authorList>
    </citation>
    <scope>NUCLEOTIDE SEQUENCE [LARGE SCALE GENOMIC DNA]</scope>
    <source>
        <strain evidence="5">SL10</strain>
    </source>
</reference>
<organism evidence="5">
    <name type="scientific">Oryza nivara</name>
    <name type="common">Indian wild rice</name>
    <name type="synonym">Oryza sativa f. spontanea</name>
    <dbReference type="NCBI Taxonomy" id="4536"/>
    <lineage>
        <taxon>Eukaryota</taxon>
        <taxon>Viridiplantae</taxon>
        <taxon>Streptophyta</taxon>
        <taxon>Embryophyta</taxon>
        <taxon>Tracheophyta</taxon>
        <taxon>Spermatophyta</taxon>
        <taxon>Magnoliopsida</taxon>
        <taxon>Liliopsida</taxon>
        <taxon>Poales</taxon>
        <taxon>Poaceae</taxon>
        <taxon>BOP clade</taxon>
        <taxon>Oryzoideae</taxon>
        <taxon>Oryzeae</taxon>
        <taxon>Oryzinae</taxon>
        <taxon>Oryza</taxon>
    </lineage>
</organism>
<keyword evidence="3" id="KW-0175">Coiled coil</keyword>
<sequence>MSSTPSGGIVRDVLPPLLKRLDAVGQLFFGPNFAPEPDTDGVLEMIGKEIKYLDYWCRETWEMILHEAKDPQNNCLHGYLSSSLSARVDHLRQLQIALMASQDRVETLRLVEEMRGEVDELLEEIARDMGNKLSGFLKDRGLEPFQAHLMRLRMLLSDTITRDLSEAKILLAKIRGDVASFEDAFHEINQSQKAVEGLFGTVEQLVDDLLSADDSLKRLVSKLSSVDRQVAVIAGRIGESFRLSPAEVTTTTAGRPGAHQVAAAMSKPTGLPPQQQLADEWCGVQHHLRLAINSLDTRLKRCLLCLAVFPENTVVKKRLLIHWWIGEGMVKSVPEGKEVFDQLAVDRGFIAPLARPSCDRFHSCMVPPWVRRLLVSSARSSAFLDLDARGNPKNSLARMRRACLSAGKPSHGFRADVHTIYNVDQRYIVLDQTWFKGLEALSTLQLGTWRDHDYDPVAHHIELTNEALLRDVGACRNLRYLSLRGISRIDVLPDSVGKLCNLVILDLRSCHNLVVLSKEIKSLVSLEYLDVSGCYLLAEMPKGIGKLTKLQVIKGFVVANSNSKDPCRLNEMRNLTNLRKLSVVIGATARPEEGELRVFADLGALLTLTVTWGGLTLEKAATRSTAAAACTAFALPPGLNKLELRCYPLPEFPSWADPDVLTSLKKLYIRGGMLRALGENSGWKVQILRARFLKHLNYSSSVLRSTYSELKWLEVCGCVNVQPWPACDNGLPNTFQIHVC</sequence>
<dbReference type="Gramene" id="ONIVA05G14450.1">
    <property type="protein sequence ID" value="ONIVA05G14450.1"/>
    <property type="gene ID" value="ONIVA05G14450"/>
</dbReference>
<dbReference type="PANTHER" id="PTHR23155">
    <property type="entry name" value="DISEASE RESISTANCE PROTEIN RP"/>
    <property type="match status" value="1"/>
</dbReference>
<accession>A0A0E0HDH7</accession>
<dbReference type="Gene3D" id="1.10.10.10">
    <property type="entry name" value="Winged helix-like DNA-binding domain superfamily/Winged helix DNA-binding domain"/>
    <property type="match status" value="1"/>
</dbReference>
<dbReference type="InterPro" id="IPR036388">
    <property type="entry name" value="WH-like_DNA-bd_sf"/>
</dbReference>
<reference evidence="5" key="1">
    <citation type="submission" date="2015-04" db="UniProtKB">
        <authorList>
            <consortium name="EnsemblPlants"/>
        </authorList>
    </citation>
    <scope>IDENTIFICATION</scope>
    <source>
        <strain evidence="5">SL10</strain>
    </source>
</reference>
<dbReference type="STRING" id="4536.A0A0E0HDH7"/>
<keyword evidence="1" id="KW-0677">Repeat</keyword>
<protein>
    <recommendedName>
        <fullName evidence="4">Disease resistance R13L4/SHOC-2-like LRR domain-containing protein</fullName>
    </recommendedName>
</protein>
<dbReference type="HOGENOM" id="CLU_010051_0_0_1"/>
<feature type="coiled-coil region" evidence="3">
    <location>
        <begin position="104"/>
        <end position="131"/>
    </location>
</feature>
<dbReference type="eggNOG" id="ENOG502SMBI">
    <property type="taxonomic scope" value="Eukaryota"/>
</dbReference>
<dbReference type="Gene3D" id="3.80.10.10">
    <property type="entry name" value="Ribonuclease Inhibitor"/>
    <property type="match status" value="1"/>
</dbReference>
<name>A0A0E0HDH7_ORYNI</name>